<protein>
    <submittedName>
        <fullName evidence="3">Membrane protein</fullName>
    </submittedName>
</protein>
<evidence type="ECO:0000313" key="3">
    <source>
        <dbReference type="EMBL" id="QGJ94152.1"/>
    </source>
</evidence>
<evidence type="ECO:0000256" key="1">
    <source>
        <dbReference type="SAM" id="MobiDB-lite"/>
    </source>
</evidence>
<dbReference type="GeneID" id="80018873"/>
<sequence length="151" mass="16080">MSEHARKTAWREPWFIRRAIYALVGLVLLVAAGSGLITPEQSDTWLAHSDSVIQAIASLGLFGAAVKANPGSDLNKSEVDKARAELAAAKRTASPLDDLVAEAKLAAATLREASRNAPVKSNTPDVIEDNNVTAPKYGDLPVYRQTSTLEG</sequence>
<dbReference type="EMBL" id="MN586033">
    <property type="protein sequence ID" value="QGJ94152.1"/>
    <property type="molecule type" value="Genomic_DNA"/>
</dbReference>
<name>A0A649VQD9_9CAUD</name>
<reference evidence="3 4" key="1">
    <citation type="submission" date="2019-10" db="EMBL/GenBank/DDBJ databases">
        <authorList>
            <person name="Davis E.R."/>
            <person name="Mohamed A."/>
            <person name="Ilzat A."/>
            <person name="Sivanathan V."/>
            <person name="Garlena R.A."/>
            <person name="Russell D.A."/>
            <person name="Pope W.H."/>
            <person name="Jacobs-Sera D."/>
            <person name="Hatfull G.F."/>
        </authorList>
    </citation>
    <scope>NUCLEOTIDE SEQUENCE [LARGE SCALE GENOMIC DNA]</scope>
</reference>
<organism evidence="3 4">
    <name type="scientific">Corynebacterium phage EmiRose</name>
    <dbReference type="NCBI Taxonomy" id="2565372"/>
    <lineage>
        <taxon>Viruses</taxon>
        <taxon>Duplodnaviria</taxon>
        <taxon>Heunggongvirae</taxon>
        <taxon>Uroviricota</taxon>
        <taxon>Caudoviricetes</taxon>
        <taxon>Emirosevirus</taxon>
        <taxon>Emirosevirus emirose</taxon>
    </lineage>
</organism>
<proteinExistence type="predicted"/>
<evidence type="ECO:0000313" key="4">
    <source>
        <dbReference type="Proteomes" id="UP000427166"/>
    </source>
</evidence>
<keyword evidence="2" id="KW-1133">Transmembrane helix</keyword>
<evidence type="ECO:0000256" key="2">
    <source>
        <dbReference type="SAM" id="Phobius"/>
    </source>
</evidence>
<feature type="region of interest" description="Disordered" evidence="1">
    <location>
        <begin position="113"/>
        <end position="139"/>
    </location>
</feature>
<keyword evidence="2" id="KW-0812">Transmembrane</keyword>
<accession>A0A649VQD9</accession>
<keyword evidence="4" id="KW-1185">Reference proteome</keyword>
<dbReference type="KEGG" id="vg:80018873"/>
<dbReference type="Proteomes" id="UP000427166">
    <property type="component" value="Segment"/>
</dbReference>
<keyword evidence="2" id="KW-0472">Membrane</keyword>
<feature type="transmembrane region" description="Helical" evidence="2">
    <location>
        <begin position="20"/>
        <end position="39"/>
    </location>
</feature>
<feature type="transmembrane region" description="Helical" evidence="2">
    <location>
        <begin position="45"/>
        <end position="66"/>
    </location>
</feature>
<gene>
    <name evidence="3" type="primary">20</name>
    <name evidence="3" type="ORF">SEA_EMIROSE_20</name>
</gene>
<dbReference type="RefSeq" id="YP_010754287.1">
    <property type="nucleotide sequence ID" value="NC_073458.1"/>
</dbReference>